<dbReference type="SUPFAM" id="SSF55729">
    <property type="entry name" value="Acyl-CoA N-acyltransferases (Nat)"/>
    <property type="match status" value="1"/>
</dbReference>
<dbReference type="InterPro" id="IPR016181">
    <property type="entry name" value="Acyl_CoA_acyltransferase"/>
</dbReference>
<sequence>MPDPTTVLRGDGFQLRPWRPDDLESLLRHANDGEVSRGLRDRFPYPYTREDGEAFLAGRVLAPGTLNLAIEIDGQACGSVGAQQGSAERGHMAELGYWLGQAYWGQGLMTRVVGLFAPWVMDELRLFRLQAGVVDFNLGSARVLEKNGFQEEGVDRCAVYKRGVLHDLRRFARVRTQLP</sequence>
<evidence type="ECO:0000313" key="2">
    <source>
        <dbReference type="EMBL" id="QQQ41651.1"/>
    </source>
</evidence>
<feature type="domain" description="N-acetyltransferase" evidence="1">
    <location>
        <begin position="13"/>
        <end position="173"/>
    </location>
</feature>
<dbReference type="PROSITE" id="PS51186">
    <property type="entry name" value="GNAT"/>
    <property type="match status" value="1"/>
</dbReference>
<evidence type="ECO:0000259" key="1">
    <source>
        <dbReference type="PROSITE" id="PS51186"/>
    </source>
</evidence>
<dbReference type="EMBL" id="CP067993">
    <property type="protein sequence ID" value="QQQ41651.1"/>
    <property type="molecule type" value="Genomic_DNA"/>
</dbReference>
<protein>
    <submittedName>
        <fullName evidence="2">GNAT family N-acetyltransferase</fullName>
    </submittedName>
</protein>
<dbReference type="Pfam" id="PF13302">
    <property type="entry name" value="Acetyltransf_3"/>
    <property type="match status" value="1"/>
</dbReference>
<reference evidence="2 3" key="1">
    <citation type="submission" date="2021-01" db="EMBL/GenBank/DDBJ databases">
        <title>Genome Characterization of a novel Stenotrophomonas isolate with high keratinase activity.</title>
        <authorList>
            <person name="Cao Z.-J."/>
        </authorList>
    </citation>
    <scope>NUCLEOTIDE SEQUENCE [LARGE SCALE GENOMIC DNA]</scope>
    <source>
        <strain evidence="2 3">DHHJ</strain>
    </source>
</reference>
<dbReference type="PANTHER" id="PTHR43328">
    <property type="entry name" value="ACETYLTRANSFERASE-RELATED"/>
    <property type="match status" value="1"/>
</dbReference>
<dbReference type="Gene3D" id="3.40.630.30">
    <property type="match status" value="1"/>
</dbReference>
<name>A0ABD7C2N4_STEMA</name>
<dbReference type="AlphaFoldDB" id="A0ABD7C2N4"/>
<organism evidence="2 3">
    <name type="scientific">Stenotrophomonas maltophilia</name>
    <name type="common">Pseudomonas maltophilia</name>
    <name type="synonym">Xanthomonas maltophilia</name>
    <dbReference type="NCBI Taxonomy" id="40324"/>
    <lineage>
        <taxon>Bacteria</taxon>
        <taxon>Pseudomonadati</taxon>
        <taxon>Pseudomonadota</taxon>
        <taxon>Gammaproteobacteria</taxon>
        <taxon>Lysobacterales</taxon>
        <taxon>Lysobacteraceae</taxon>
        <taxon>Stenotrophomonas</taxon>
        <taxon>Stenotrophomonas maltophilia group</taxon>
    </lineage>
</organism>
<gene>
    <name evidence="2" type="ORF">JJL50_17115</name>
</gene>
<dbReference type="InterPro" id="IPR000182">
    <property type="entry name" value="GNAT_dom"/>
</dbReference>
<dbReference type="PANTHER" id="PTHR43328:SF1">
    <property type="entry name" value="N-ACETYLTRANSFERASE DOMAIN-CONTAINING PROTEIN"/>
    <property type="match status" value="1"/>
</dbReference>
<proteinExistence type="predicted"/>
<dbReference type="RefSeq" id="WP_049425134.1">
    <property type="nucleotide sequence ID" value="NZ_CP040438.1"/>
</dbReference>
<dbReference type="Proteomes" id="UP000596095">
    <property type="component" value="Chromosome"/>
</dbReference>
<accession>A0ABD7C2N4</accession>
<evidence type="ECO:0000313" key="3">
    <source>
        <dbReference type="Proteomes" id="UP000596095"/>
    </source>
</evidence>